<accession>A0ABR4YH58</accession>
<evidence type="ECO:0008006" key="3">
    <source>
        <dbReference type="Google" id="ProtNLM"/>
    </source>
</evidence>
<name>A0ABR4YH58_9BACT</name>
<dbReference type="Proteomes" id="UP000030889">
    <property type="component" value="Unassembled WGS sequence"/>
</dbReference>
<reference evidence="1 2" key="1">
    <citation type="submission" date="2014-09" db="EMBL/GenBank/DDBJ databases">
        <title>Alistipes sp. 627, sp. nov., a novel member of the family Rikenellaceae isolated from human faeces.</title>
        <authorList>
            <person name="Shkoporov A.N."/>
            <person name="Chaplin A.V."/>
            <person name="Motuzova O.V."/>
            <person name="Kafarskaia L.I."/>
            <person name="Khokhlova E.V."/>
            <person name="Efimov B.A."/>
        </authorList>
    </citation>
    <scope>NUCLEOTIDE SEQUENCE [LARGE SCALE GENOMIC DNA]</scope>
    <source>
        <strain evidence="1 2">627</strain>
    </source>
</reference>
<comment type="caution">
    <text evidence="1">The sequence shown here is derived from an EMBL/GenBank/DDBJ whole genome shotgun (WGS) entry which is preliminary data.</text>
</comment>
<gene>
    <name evidence="1" type="ORF">LG35_09280</name>
</gene>
<protein>
    <recommendedName>
        <fullName evidence="3">DUF3168 domain-containing protein</fullName>
    </recommendedName>
</protein>
<organism evidence="1 2">
    <name type="scientific">Alistipes inops</name>
    <dbReference type="NCBI Taxonomy" id="1501391"/>
    <lineage>
        <taxon>Bacteria</taxon>
        <taxon>Pseudomonadati</taxon>
        <taxon>Bacteroidota</taxon>
        <taxon>Bacteroidia</taxon>
        <taxon>Bacteroidales</taxon>
        <taxon>Rikenellaceae</taxon>
        <taxon>Alistipes</taxon>
    </lineage>
</organism>
<evidence type="ECO:0000313" key="2">
    <source>
        <dbReference type="Proteomes" id="UP000030889"/>
    </source>
</evidence>
<evidence type="ECO:0000313" key="1">
    <source>
        <dbReference type="EMBL" id="KHE41097.1"/>
    </source>
</evidence>
<sequence length="135" mass="15063">MERESLTAVLRRAAEDLGYVFYIGSESLLAAKVTVLPAVWLTVPVLKRVSGRRERRDTYAVRLRLMMAGVPDDAGSREVWRILEDDAAALYGAVRACERVRSVRGLKVSPETKPLTPRGETAVAAEFEAEMFYCD</sequence>
<dbReference type="EMBL" id="JRGF01000015">
    <property type="protein sequence ID" value="KHE41097.1"/>
    <property type="molecule type" value="Genomic_DNA"/>
</dbReference>
<keyword evidence="2" id="KW-1185">Reference proteome</keyword>
<proteinExistence type="predicted"/>